<dbReference type="EC" id="4.1.1.50" evidence="15"/>
<accession>A0AAU9D8E4</accession>
<evidence type="ECO:0000256" key="11">
    <source>
        <dbReference type="ARBA" id="ARBA00023317"/>
    </source>
</evidence>
<dbReference type="PANTHER" id="PTHR33866:SF2">
    <property type="entry name" value="S-ADENOSYLMETHIONINE DECARBOXYLASE PROENZYME"/>
    <property type="match status" value="1"/>
</dbReference>
<keyword evidence="4 15" id="KW-0210">Decarboxylase</keyword>
<organism evidence="16 17">
    <name type="scientific">Haliovirga abyssi</name>
    <dbReference type="NCBI Taxonomy" id="2996794"/>
    <lineage>
        <taxon>Bacteria</taxon>
        <taxon>Fusobacteriati</taxon>
        <taxon>Fusobacteriota</taxon>
        <taxon>Fusobacteriia</taxon>
        <taxon>Fusobacteriales</taxon>
        <taxon>Haliovirgaceae</taxon>
        <taxon>Haliovirga</taxon>
    </lineage>
</organism>
<dbReference type="Gene3D" id="3.30.160.750">
    <property type="match status" value="1"/>
</dbReference>
<dbReference type="AlphaFoldDB" id="A0AAU9D8E4"/>
<evidence type="ECO:0000256" key="1">
    <source>
        <dbReference type="ARBA" id="ARBA00004911"/>
    </source>
</evidence>
<evidence type="ECO:0000256" key="12">
    <source>
        <dbReference type="ARBA" id="ARBA00048112"/>
    </source>
</evidence>
<gene>
    <name evidence="15 16" type="primary">speH</name>
    <name evidence="16" type="ORF">HLVA_14370</name>
</gene>
<dbReference type="EMBL" id="AP027059">
    <property type="protein sequence ID" value="BDU50868.1"/>
    <property type="molecule type" value="Genomic_DNA"/>
</dbReference>
<keyword evidence="17" id="KW-1185">Reference proteome</keyword>
<evidence type="ECO:0000256" key="5">
    <source>
        <dbReference type="ARBA" id="ARBA00022813"/>
    </source>
</evidence>
<feature type="modified residue" description="Pyruvic acid (Ser); by autocatalysis" evidence="15">
    <location>
        <position position="63"/>
    </location>
</feature>
<evidence type="ECO:0000256" key="6">
    <source>
        <dbReference type="ARBA" id="ARBA00023066"/>
    </source>
</evidence>
<keyword evidence="3 15" id="KW-0949">S-adenosyl-L-methionine</keyword>
<keyword evidence="9 15" id="KW-0456">Lyase</keyword>
<evidence type="ECO:0000256" key="14">
    <source>
        <dbReference type="ARBA" id="ARBA00061583"/>
    </source>
</evidence>
<comment type="subunit">
    <text evidence="2 15">Heterotetramer of two alpha and two beta chains arranged as a dimer of alpha/beta heterodimers.</text>
</comment>
<dbReference type="HAMAP" id="MF_00464">
    <property type="entry name" value="AdoMetDC_1"/>
    <property type="match status" value="1"/>
</dbReference>
<evidence type="ECO:0000256" key="15">
    <source>
        <dbReference type="HAMAP-Rule" id="MF_00464"/>
    </source>
</evidence>
<keyword evidence="6 15" id="KW-0745">Spermidine biosynthesis</keyword>
<evidence type="ECO:0000313" key="16">
    <source>
        <dbReference type="EMBL" id="BDU50868.1"/>
    </source>
</evidence>
<dbReference type="SUPFAM" id="SSF56276">
    <property type="entry name" value="S-adenosylmethionine decarboxylase"/>
    <property type="match status" value="1"/>
</dbReference>
<comment type="cofactor">
    <cofactor evidence="15">
        <name>pyruvate</name>
        <dbReference type="ChEBI" id="CHEBI:15361"/>
    </cofactor>
    <text evidence="15">Binds 1 pyruvoyl group covalently per subunit.</text>
</comment>
<dbReference type="InterPro" id="IPR017716">
    <property type="entry name" value="S-AdoMet_deCOase_pro-enz"/>
</dbReference>
<feature type="active site" description="Proton donor; for catalytic activity" evidence="15">
    <location>
        <position position="83"/>
    </location>
</feature>
<dbReference type="InterPro" id="IPR042286">
    <property type="entry name" value="AdoMetDC_C"/>
</dbReference>
<dbReference type="InterPro" id="IPR042284">
    <property type="entry name" value="AdoMetDC_N"/>
</dbReference>
<name>A0AAU9D8E4_9FUSO</name>
<comment type="pathway">
    <text evidence="1 15">Amine and polyamine biosynthesis; S-adenosylmethioninamine biosynthesis; S-adenosylmethioninamine from S-adenosyl-L-methionine: step 1/1.</text>
</comment>
<evidence type="ECO:0000256" key="13">
    <source>
        <dbReference type="ARBA" id="ARBA00056215"/>
    </source>
</evidence>
<comment type="similarity">
    <text evidence="14 15">Belongs to the prokaryotic AdoMetDC family. Type 1 subfamily.</text>
</comment>
<dbReference type="GO" id="GO:0005829">
    <property type="term" value="C:cytosol"/>
    <property type="evidence" value="ECO:0007669"/>
    <property type="project" value="TreeGrafter"/>
</dbReference>
<comment type="catalytic activity">
    <reaction evidence="12 15">
        <text>S-adenosyl-L-methionine + H(+) = S-adenosyl 3-(methylsulfanyl)propylamine + CO2</text>
        <dbReference type="Rhea" id="RHEA:15981"/>
        <dbReference type="ChEBI" id="CHEBI:15378"/>
        <dbReference type="ChEBI" id="CHEBI:16526"/>
        <dbReference type="ChEBI" id="CHEBI:57443"/>
        <dbReference type="ChEBI" id="CHEBI:59789"/>
        <dbReference type="EC" id="4.1.1.50"/>
    </reaction>
</comment>
<dbReference type="GO" id="GO:0008295">
    <property type="term" value="P:spermidine biosynthetic process"/>
    <property type="evidence" value="ECO:0007669"/>
    <property type="project" value="UniProtKB-UniRule"/>
</dbReference>
<keyword evidence="10 15" id="KW-0704">Schiff base</keyword>
<dbReference type="Gene3D" id="3.30.360.110">
    <property type="entry name" value="S-adenosylmethionine decarboxylase domain"/>
    <property type="match status" value="1"/>
</dbReference>
<protein>
    <recommendedName>
        <fullName evidence="15">S-adenosylmethionine decarboxylase proenzyme</fullName>
        <shortName evidence="15">AdoMetDC</shortName>
        <shortName evidence="15">SAMDC</shortName>
        <ecNumber evidence="15">4.1.1.50</ecNumber>
    </recommendedName>
    <component>
        <recommendedName>
            <fullName evidence="15">S-adenosylmethionine decarboxylase beta chain</fullName>
        </recommendedName>
    </component>
    <component>
        <recommendedName>
            <fullName evidence="15">S-adenosylmethionine decarboxylase alpha chain</fullName>
        </recommendedName>
    </component>
</protein>
<proteinExistence type="inferred from homology"/>
<evidence type="ECO:0000256" key="10">
    <source>
        <dbReference type="ARBA" id="ARBA00023270"/>
    </source>
</evidence>
<dbReference type="InterPro" id="IPR003826">
    <property type="entry name" value="AdoMetDC_fam_prok"/>
</dbReference>
<keyword evidence="5 15" id="KW-0068">Autocatalytic cleavage</keyword>
<evidence type="ECO:0000256" key="9">
    <source>
        <dbReference type="ARBA" id="ARBA00023239"/>
    </source>
</evidence>
<dbReference type="RefSeq" id="WP_307903718.1">
    <property type="nucleotide sequence ID" value="NZ_AP027059.1"/>
</dbReference>
<keyword evidence="8 15" id="KW-0865">Zymogen</keyword>
<dbReference type="Proteomes" id="UP001321582">
    <property type="component" value="Chromosome"/>
</dbReference>
<sequence length="125" mass="14057">MKSLGKHLIIEFFDCDDKVLSNLEGVENAMNQAAIEAKSTIVNSVFHHFSPYGVSGAVIIAESHITIHTWPEYGYAAVDIFTCGEEVEPYKAYEYLKEKFNSKSVNIKELNRGELDIENLKVKVS</sequence>
<keyword evidence="7 15" id="KW-0620">Polyamine biosynthesis</keyword>
<reference evidence="16 17" key="1">
    <citation type="submission" date="2022-11" db="EMBL/GenBank/DDBJ databases">
        <title>Haliovirga abyssi gen. nov., sp. nov., a mesophilic fermentative bacterium isolated from the Iheya North hydrothermal field and the proposal of Haliovirgaceae fam. nov.</title>
        <authorList>
            <person name="Miyazaki U."/>
            <person name="Tame A."/>
            <person name="Miyazaki J."/>
            <person name="Takai K."/>
            <person name="Sawayama S."/>
            <person name="Kitajima M."/>
            <person name="Okamoto A."/>
            <person name="Nakagawa S."/>
        </authorList>
    </citation>
    <scope>NUCLEOTIDE SEQUENCE [LARGE SCALE GENOMIC DNA]</scope>
    <source>
        <strain evidence="16 17">IC12</strain>
    </source>
</reference>
<dbReference type="PANTHER" id="PTHR33866">
    <property type="entry name" value="S-ADENOSYLMETHIONINE DECARBOXYLASE PROENZYME"/>
    <property type="match status" value="1"/>
</dbReference>
<evidence type="ECO:0000256" key="4">
    <source>
        <dbReference type="ARBA" id="ARBA00022793"/>
    </source>
</evidence>
<evidence type="ECO:0000256" key="7">
    <source>
        <dbReference type="ARBA" id="ARBA00023115"/>
    </source>
</evidence>
<dbReference type="InterPro" id="IPR016067">
    <property type="entry name" value="S-AdoMet_deCO2ase_core"/>
</dbReference>
<dbReference type="KEGG" id="haby:HLVA_14370"/>
<dbReference type="NCBIfam" id="TIGR03330">
    <property type="entry name" value="SAM_DCase_Bsu"/>
    <property type="match status" value="1"/>
</dbReference>
<comment type="PTM">
    <text evidence="15">Is synthesized initially as an inactive proenzyme. Formation of the active enzyme involves a self-maturation process in which the active site pyruvoyl group is generated from an internal serine residue via an autocatalytic post-translational modification. Two non-identical subunits are generated from the proenzyme in this reaction, and the pyruvate is formed at the N-terminus of the alpha chain, which is derived from the carboxyl end of the proenzyme. The post-translation cleavage follows an unusual pathway, termed non-hydrolytic serinolysis, in which the side chain hydroxyl group of the serine supplies its oxygen atom to form the C-terminus of the beta chain, while the remainder of the serine residue undergoes an oxidative deamination to produce ammonia and the pyruvoyl group blocking the N-terminus of the alpha chain.</text>
</comment>
<feature type="active site" description="Proton acceptor; for processing activity" evidence="15">
    <location>
        <position position="68"/>
    </location>
</feature>
<evidence type="ECO:0000256" key="3">
    <source>
        <dbReference type="ARBA" id="ARBA00022691"/>
    </source>
</evidence>
<feature type="chain" id="PRO_5043069338" description="S-adenosylmethionine decarboxylase beta chain" evidence="15">
    <location>
        <begin position="1"/>
        <end position="62"/>
    </location>
</feature>
<feature type="chain" id="PRO_5043069339" description="S-adenosylmethionine decarboxylase alpha chain" evidence="15">
    <location>
        <begin position="63"/>
        <end position="125"/>
    </location>
</feature>
<evidence type="ECO:0000256" key="8">
    <source>
        <dbReference type="ARBA" id="ARBA00023145"/>
    </source>
</evidence>
<evidence type="ECO:0000256" key="2">
    <source>
        <dbReference type="ARBA" id="ARBA00011601"/>
    </source>
</evidence>
<feature type="site" description="Cleavage (non-hydrolytic); by autolysis" evidence="15">
    <location>
        <begin position="62"/>
        <end position="63"/>
    </location>
</feature>
<dbReference type="GO" id="GO:0004014">
    <property type="term" value="F:adenosylmethionine decarboxylase activity"/>
    <property type="evidence" value="ECO:0007669"/>
    <property type="project" value="UniProtKB-UniRule"/>
</dbReference>
<keyword evidence="11 15" id="KW-0670">Pyruvate</keyword>
<feature type="active site" description="Schiff-base intermediate with substrate; via pyruvic acid" evidence="15">
    <location>
        <position position="63"/>
    </location>
</feature>
<evidence type="ECO:0000313" key="17">
    <source>
        <dbReference type="Proteomes" id="UP001321582"/>
    </source>
</evidence>
<dbReference type="FunFam" id="3.30.360.110:FF:000001">
    <property type="entry name" value="S-adenosylmethionine decarboxylase proenzyme"/>
    <property type="match status" value="1"/>
</dbReference>
<dbReference type="Pfam" id="PF02675">
    <property type="entry name" value="AdoMet_dc"/>
    <property type="match status" value="1"/>
</dbReference>
<comment type="function">
    <text evidence="13 15">Catalyzes the decarboxylation of S-adenosylmethionine to S-adenosylmethioninamine (dcAdoMet), the propylamine donor required for the synthesis of the polyamines spermine and spermidine from the diamine putrescine.</text>
</comment>